<accession>A0A3S5DMQ7</accession>
<gene>
    <name evidence="1" type="ORF">NCTC6754_04851</name>
</gene>
<dbReference type="EMBL" id="LR134190">
    <property type="protein sequence ID" value="VEB57364.1"/>
    <property type="molecule type" value="Genomic_DNA"/>
</dbReference>
<proteinExistence type="predicted"/>
<organism evidence="1 2">
    <name type="scientific">Salmonella enterica I</name>
    <dbReference type="NCBI Taxonomy" id="59201"/>
    <lineage>
        <taxon>Bacteria</taxon>
        <taxon>Pseudomonadati</taxon>
        <taxon>Pseudomonadota</taxon>
        <taxon>Gammaproteobacteria</taxon>
        <taxon>Enterobacterales</taxon>
        <taxon>Enterobacteriaceae</taxon>
        <taxon>Salmonella</taxon>
    </lineage>
</organism>
<evidence type="ECO:0000313" key="2">
    <source>
        <dbReference type="Proteomes" id="UP000269208"/>
    </source>
</evidence>
<reference evidence="1 2" key="1">
    <citation type="submission" date="2018-12" db="EMBL/GenBank/DDBJ databases">
        <authorList>
            <consortium name="Pathogen Informatics"/>
        </authorList>
    </citation>
    <scope>NUCLEOTIDE SEQUENCE [LARGE SCALE GENOMIC DNA]</scope>
    <source>
        <strain evidence="1 2">NCTC6754</strain>
    </source>
</reference>
<dbReference type="AlphaFoldDB" id="A0A3S5DMQ7"/>
<evidence type="ECO:0000313" key="1">
    <source>
        <dbReference type="EMBL" id="VEB57364.1"/>
    </source>
</evidence>
<dbReference type="Proteomes" id="UP000269208">
    <property type="component" value="Chromosome"/>
</dbReference>
<sequence length="50" mass="5889">MAILNNQIKLFVSDELLYNQGIPLLLQIATNKIDVARRFYPLFIKRIKEL</sequence>
<name>A0A3S5DMQ7_SALET</name>
<protein>
    <submittedName>
        <fullName evidence="1">Putative cytoplasmic protein</fullName>
    </submittedName>
</protein>